<accession>A0A382TL28</accession>
<evidence type="ECO:0000313" key="1">
    <source>
        <dbReference type="EMBL" id="SVD22780.1"/>
    </source>
</evidence>
<gene>
    <name evidence="1" type="ORF">METZ01_LOCUS375634</name>
</gene>
<organism evidence="1">
    <name type="scientific">marine metagenome</name>
    <dbReference type="NCBI Taxonomy" id="408172"/>
    <lineage>
        <taxon>unclassified sequences</taxon>
        <taxon>metagenomes</taxon>
        <taxon>ecological metagenomes</taxon>
    </lineage>
</organism>
<name>A0A382TL28_9ZZZZ</name>
<protein>
    <submittedName>
        <fullName evidence="1">Uncharacterized protein</fullName>
    </submittedName>
</protein>
<proteinExistence type="predicted"/>
<sequence>MVCTYSAGGGGRIASADRDIDDSSLTACWDVDYGESGGRIVGTDSYDEEHEQNRVRQMADEDHVGSCSSDRPICNPECCT</sequence>
<reference evidence="1" key="1">
    <citation type="submission" date="2018-05" db="EMBL/GenBank/DDBJ databases">
        <authorList>
            <person name="Lanie J.A."/>
            <person name="Ng W.-L."/>
            <person name="Kazmierczak K.M."/>
            <person name="Andrzejewski T.M."/>
            <person name="Davidsen T.M."/>
            <person name="Wayne K.J."/>
            <person name="Tettelin H."/>
            <person name="Glass J.I."/>
            <person name="Rusch D."/>
            <person name="Podicherti R."/>
            <person name="Tsui H.-C.T."/>
            <person name="Winkler M.E."/>
        </authorList>
    </citation>
    <scope>NUCLEOTIDE SEQUENCE</scope>
</reference>
<dbReference type="EMBL" id="UINC01137442">
    <property type="protein sequence ID" value="SVD22780.1"/>
    <property type="molecule type" value="Genomic_DNA"/>
</dbReference>
<dbReference type="AlphaFoldDB" id="A0A382TL28"/>